<comment type="caution">
    <text evidence="4">The sequence shown here is derived from an EMBL/GenBank/DDBJ whole genome shotgun (WGS) entry which is preliminary data.</text>
</comment>
<dbReference type="SUPFAM" id="SSF48452">
    <property type="entry name" value="TPR-like"/>
    <property type="match status" value="2"/>
</dbReference>
<evidence type="ECO:0000256" key="3">
    <source>
        <dbReference type="PROSITE-ProRule" id="PRU00339"/>
    </source>
</evidence>
<feature type="repeat" description="TPR" evidence="3">
    <location>
        <begin position="475"/>
        <end position="508"/>
    </location>
</feature>
<dbReference type="AlphaFoldDB" id="A0A2N5ZEE1"/>
<feature type="repeat" description="TPR" evidence="3">
    <location>
        <begin position="441"/>
        <end position="474"/>
    </location>
</feature>
<dbReference type="Gene3D" id="1.25.40.10">
    <property type="entry name" value="Tetratricopeptide repeat domain"/>
    <property type="match status" value="3"/>
</dbReference>
<keyword evidence="1" id="KW-0677">Repeat</keyword>
<organism evidence="4 5">
    <name type="scientific">Muiribacterium halophilum</name>
    <dbReference type="NCBI Taxonomy" id="2053465"/>
    <lineage>
        <taxon>Bacteria</taxon>
        <taxon>Candidatus Muiribacteriota</taxon>
        <taxon>Candidatus Muiribacteriia</taxon>
        <taxon>Candidatus Muiribacteriales</taxon>
        <taxon>Candidatus Muiribacteriaceae</taxon>
        <taxon>Candidatus Muiribacterium</taxon>
    </lineage>
</organism>
<feature type="repeat" description="TPR" evidence="3">
    <location>
        <begin position="407"/>
        <end position="440"/>
    </location>
</feature>
<dbReference type="Proteomes" id="UP000234857">
    <property type="component" value="Unassembled WGS sequence"/>
</dbReference>
<sequence>MLRKIIFLSILFLFLVPVISFSDDYTQDQYDSYQWFLKGKFLFNQEKYVEAYSALKKAAEIDPENKKAIDLIQKIEDIAEIQKIKVKEEIEKIRDASEKIKQELPKPEVIVEKKEYAWDEFHFKLAERYMGESQYDKAIEEFQRSLEVFPDNVLAHYYLFLIFRTRKQYDKALDKVYDISVFTRPYAIWQDMKNKGEDTQNISKVIAELEPYFKYFPGQDFLKKFSDEMRCMIYEMEVESAYEKDKDFSSVRKFLDRSFNYRIIKELDYFKEPFPEFSVSSLFARGLLKKEYKCPAGGEYFVKNGRVYCSKCDLENLDKQEEKIKEDQIIIAQADRTKFLKYSKLGDTFFMKDKYDLSLLNYKEALSYFDRSPAVKNKIGVIFKLKGKMDEAEKYFRAALAEQYDFIPAFVNLGSVLYDKGEYENAIIELKKALLITSSDFNVHYNMGLSYEKLGKIEEALASFRKAIYINGSFPDPYIQMAMIYKDKGENKNAIEALRKARELVKEDYDMSTTIDKLIESL</sequence>
<name>A0A2N5ZEE1_MUIH1</name>
<dbReference type="EMBL" id="PKTG01000097">
    <property type="protein sequence ID" value="PLX17037.1"/>
    <property type="molecule type" value="Genomic_DNA"/>
</dbReference>
<dbReference type="PANTHER" id="PTHR45586:SF1">
    <property type="entry name" value="LIPOPOLYSACCHARIDE ASSEMBLY PROTEIN B"/>
    <property type="match status" value="1"/>
</dbReference>
<feature type="repeat" description="TPR" evidence="3">
    <location>
        <begin position="32"/>
        <end position="65"/>
    </location>
</feature>
<dbReference type="Pfam" id="PF13432">
    <property type="entry name" value="TPR_16"/>
    <property type="match status" value="2"/>
</dbReference>
<protein>
    <recommendedName>
        <fullName evidence="6">UDP-N-acetylglucosamine--peptide N-acetylglucosaminyltransferase SPINDLY</fullName>
    </recommendedName>
</protein>
<dbReference type="Pfam" id="PF13414">
    <property type="entry name" value="TPR_11"/>
    <property type="match status" value="1"/>
</dbReference>
<keyword evidence="2 3" id="KW-0802">TPR repeat</keyword>
<dbReference type="PROSITE" id="PS50005">
    <property type="entry name" value="TPR"/>
    <property type="match status" value="5"/>
</dbReference>
<dbReference type="PANTHER" id="PTHR45586">
    <property type="entry name" value="TPR REPEAT-CONTAINING PROTEIN PA4667"/>
    <property type="match status" value="1"/>
</dbReference>
<dbReference type="PROSITE" id="PS50293">
    <property type="entry name" value="TPR_REGION"/>
    <property type="match status" value="1"/>
</dbReference>
<dbReference type="InterPro" id="IPR051012">
    <property type="entry name" value="CellSynth/LPSAsmb/PSIAsmb"/>
</dbReference>
<feature type="non-terminal residue" evidence="4">
    <location>
        <position position="522"/>
    </location>
</feature>
<dbReference type="InterPro" id="IPR011990">
    <property type="entry name" value="TPR-like_helical_dom_sf"/>
</dbReference>
<accession>A0A2N5ZEE1</accession>
<dbReference type="SMART" id="SM00028">
    <property type="entry name" value="TPR"/>
    <property type="match status" value="7"/>
</dbReference>
<dbReference type="Pfam" id="PF13181">
    <property type="entry name" value="TPR_8"/>
    <property type="match status" value="2"/>
</dbReference>
<evidence type="ECO:0000256" key="1">
    <source>
        <dbReference type="ARBA" id="ARBA00022737"/>
    </source>
</evidence>
<evidence type="ECO:0000313" key="5">
    <source>
        <dbReference type="Proteomes" id="UP000234857"/>
    </source>
</evidence>
<reference evidence="4 5" key="1">
    <citation type="submission" date="2017-11" db="EMBL/GenBank/DDBJ databases">
        <title>Genome-resolved metagenomics identifies genetic mobility, metabolic interactions, and unexpected diversity in perchlorate-reducing communities.</title>
        <authorList>
            <person name="Barnum T.P."/>
            <person name="Figueroa I.A."/>
            <person name="Carlstrom C.I."/>
            <person name="Lucas L.N."/>
            <person name="Engelbrektson A.L."/>
            <person name="Coates J.D."/>
        </authorList>
    </citation>
    <scope>NUCLEOTIDE SEQUENCE [LARGE SCALE GENOMIC DNA]</scope>
    <source>
        <strain evidence="4">BM706</strain>
    </source>
</reference>
<gene>
    <name evidence="4" type="ORF">C0601_08655</name>
</gene>
<evidence type="ECO:0000256" key="2">
    <source>
        <dbReference type="ARBA" id="ARBA00022803"/>
    </source>
</evidence>
<evidence type="ECO:0008006" key="6">
    <source>
        <dbReference type="Google" id="ProtNLM"/>
    </source>
</evidence>
<proteinExistence type="predicted"/>
<evidence type="ECO:0000313" key="4">
    <source>
        <dbReference type="EMBL" id="PLX17037.1"/>
    </source>
</evidence>
<dbReference type="InterPro" id="IPR019734">
    <property type="entry name" value="TPR_rpt"/>
</dbReference>
<feature type="repeat" description="TPR" evidence="3">
    <location>
        <begin position="119"/>
        <end position="152"/>
    </location>
</feature>